<dbReference type="OrthoDB" id="8890485at2759"/>
<dbReference type="InterPro" id="IPR003006">
    <property type="entry name" value="Ig/MHC_CS"/>
</dbReference>
<dbReference type="InterPro" id="IPR011162">
    <property type="entry name" value="MHC_I/II-like_Ag-recog"/>
</dbReference>
<sequence>PAELQVYQLLQTSLFTNSSSTEVFAVAFLGDVPIYAMDPADWSIHYHWPWARQAVSEGDVAKIKSHWKLFIRNIIQYVHEMVHKVQVNYPLVIQMHSGCVLHPDKMSQGFIDIGESGRDLIAFKMEKQQWEPQQQSLLADLVSESLNSHKAVIGLLDHLLSISCPSHVLSLCSYGKATLERQVPPVATVFARTPSPAQLLLVCRVTGFYPRPISVAWLRDGQEVPPGPELNTSAILPNADLTYQLRSVLAVEPQDGHSYACCVRHRSLGGRSLLVPWENHSSAPAASVIAVLLLVAAAAAGAVWWWKRK</sequence>
<dbReference type="InterPro" id="IPR003597">
    <property type="entry name" value="Ig_C1-set"/>
</dbReference>
<dbReference type="SUPFAM" id="SSF54452">
    <property type="entry name" value="MHC antigen-recognition domain"/>
    <property type="match status" value="1"/>
</dbReference>
<evidence type="ECO:0000313" key="5">
    <source>
        <dbReference type="Proteomes" id="UP000517892"/>
    </source>
</evidence>
<dbReference type="GO" id="GO:0048006">
    <property type="term" value="P:antigen processing and presentation, endogenous lipid antigen via MHC class Ib"/>
    <property type="evidence" value="ECO:0007669"/>
    <property type="project" value="TreeGrafter"/>
</dbReference>
<keyword evidence="5" id="KW-1185">Reference proteome</keyword>
<dbReference type="Pfam" id="PF07654">
    <property type="entry name" value="C1-set"/>
    <property type="match status" value="1"/>
</dbReference>
<dbReference type="InterPro" id="IPR036179">
    <property type="entry name" value="Ig-like_dom_sf"/>
</dbReference>
<dbReference type="Gene3D" id="3.30.500.10">
    <property type="entry name" value="MHC class I-like antigen recognition-like"/>
    <property type="match status" value="1"/>
</dbReference>
<dbReference type="InterPro" id="IPR037055">
    <property type="entry name" value="MHC_I-like_Ag-recog_sf"/>
</dbReference>
<accession>A0A7K5A5V1</accession>
<reference evidence="4 5" key="1">
    <citation type="submission" date="2019-09" db="EMBL/GenBank/DDBJ databases">
        <title>Bird 10,000 Genomes (B10K) Project - Family phase.</title>
        <authorList>
            <person name="Zhang G."/>
        </authorList>
    </citation>
    <scope>NUCLEOTIDE SEQUENCE [LARGE SCALE GENOMIC DNA]</scope>
    <source>
        <strain evidence="4">B10K-DU-017-25</strain>
        <tissue evidence="4">Mixed tissue sample</tissue>
    </source>
</reference>
<evidence type="ECO:0000256" key="2">
    <source>
        <dbReference type="SAM" id="Phobius"/>
    </source>
</evidence>
<dbReference type="SMART" id="SM00407">
    <property type="entry name" value="IGc1"/>
    <property type="match status" value="1"/>
</dbReference>
<evidence type="ECO:0000256" key="1">
    <source>
        <dbReference type="ARBA" id="ARBA00023180"/>
    </source>
</evidence>
<dbReference type="Gene3D" id="2.60.40.10">
    <property type="entry name" value="Immunoglobulins"/>
    <property type="match status" value="1"/>
</dbReference>
<name>A0A7K5A5V1_9AVES</name>
<dbReference type="GO" id="GO:0030884">
    <property type="term" value="F:exogenous lipid antigen binding"/>
    <property type="evidence" value="ECO:0007669"/>
    <property type="project" value="TreeGrafter"/>
</dbReference>
<keyword evidence="2" id="KW-0812">Transmembrane</keyword>
<gene>
    <name evidence="4" type="primary">Cd1a</name>
    <name evidence="4" type="ORF">CENUNI_R01052</name>
</gene>
<dbReference type="AlphaFoldDB" id="A0A7K5A5V1"/>
<keyword evidence="2" id="KW-0472">Membrane</keyword>
<dbReference type="InterPro" id="IPR013783">
    <property type="entry name" value="Ig-like_fold"/>
</dbReference>
<dbReference type="SUPFAM" id="SSF48726">
    <property type="entry name" value="Immunoglobulin"/>
    <property type="match status" value="1"/>
</dbReference>
<protein>
    <submittedName>
        <fullName evidence="4">CD1A protein</fullName>
    </submittedName>
</protein>
<dbReference type="PANTHER" id="PTHR16675:SF160">
    <property type="entry name" value="T-CELL SURFACE GLYCOPROTEIN CD1A"/>
    <property type="match status" value="1"/>
</dbReference>
<dbReference type="Proteomes" id="UP000517892">
    <property type="component" value="Unassembled WGS sequence"/>
</dbReference>
<dbReference type="PANTHER" id="PTHR16675">
    <property type="entry name" value="MHC CLASS I-RELATED"/>
    <property type="match status" value="1"/>
</dbReference>
<evidence type="ECO:0000313" key="4">
    <source>
        <dbReference type="EMBL" id="NWR79063.1"/>
    </source>
</evidence>
<dbReference type="GO" id="GO:0006955">
    <property type="term" value="P:immune response"/>
    <property type="evidence" value="ECO:0007669"/>
    <property type="project" value="TreeGrafter"/>
</dbReference>
<dbReference type="InterPro" id="IPR011161">
    <property type="entry name" value="MHC_I-like_Ag-recog"/>
</dbReference>
<feature type="transmembrane region" description="Helical" evidence="2">
    <location>
        <begin position="285"/>
        <end position="306"/>
    </location>
</feature>
<organism evidence="4 5">
    <name type="scientific">Centropus unirufus</name>
    <dbReference type="NCBI Taxonomy" id="1118519"/>
    <lineage>
        <taxon>Eukaryota</taxon>
        <taxon>Metazoa</taxon>
        <taxon>Chordata</taxon>
        <taxon>Craniata</taxon>
        <taxon>Vertebrata</taxon>
        <taxon>Euteleostomi</taxon>
        <taxon>Archelosauria</taxon>
        <taxon>Archosauria</taxon>
        <taxon>Dinosauria</taxon>
        <taxon>Saurischia</taxon>
        <taxon>Theropoda</taxon>
        <taxon>Coelurosauria</taxon>
        <taxon>Aves</taxon>
        <taxon>Neognathae</taxon>
        <taxon>Neoaves</taxon>
        <taxon>Otidimorphae</taxon>
        <taxon>Cuculiformes</taxon>
        <taxon>Centropidae</taxon>
        <taxon>Centropus</taxon>
    </lineage>
</organism>
<dbReference type="Pfam" id="PF16497">
    <property type="entry name" value="MHC_I_3"/>
    <property type="match status" value="1"/>
</dbReference>
<feature type="non-terminal residue" evidence="4">
    <location>
        <position position="1"/>
    </location>
</feature>
<feature type="non-terminal residue" evidence="4">
    <location>
        <position position="309"/>
    </location>
</feature>
<dbReference type="GO" id="GO:0071723">
    <property type="term" value="F:lipopeptide binding"/>
    <property type="evidence" value="ECO:0007669"/>
    <property type="project" value="TreeGrafter"/>
</dbReference>
<evidence type="ECO:0000259" key="3">
    <source>
        <dbReference type="PROSITE" id="PS50835"/>
    </source>
</evidence>
<dbReference type="InterPro" id="IPR050208">
    <property type="entry name" value="MHC_class-I_related"/>
</dbReference>
<keyword evidence="2" id="KW-1133">Transmembrane helix</keyword>
<dbReference type="InterPro" id="IPR007110">
    <property type="entry name" value="Ig-like_dom"/>
</dbReference>
<keyword evidence="1" id="KW-0325">Glycoprotein</keyword>
<dbReference type="GO" id="GO:0009897">
    <property type="term" value="C:external side of plasma membrane"/>
    <property type="evidence" value="ECO:0007669"/>
    <property type="project" value="TreeGrafter"/>
</dbReference>
<proteinExistence type="predicted"/>
<dbReference type="PROSITE" id="PS50835">
    <property type="entry name" value="IG_LIKE"/>
    <property type="match status" value="1"/>
</dbReference>
<dbReference type="GO" id="GO:0030883">
    <property type="term" value="F:endogenous lipid antigen binding"/>
    <property type="evidence" value="ECO:0007669"/>
    <property type="project" value="TreeGrafter"/>
</dbReference>
<dbReference type="GO" id="GO:0001916">
    <property type="term" value="P:positive regulation of T cell mediated cytotoxicity"/>
    <property type="evidence" value="ECO:0007669"/>
    <property type="project" value="TreeGrafter"/>
</dbReference>
<comment type="caution">
    <text evidence="4">The sequence shown here is derived from an EMBL/GenBank/DDBJ whole genome shotgun (WGS) entry which is preliminary data.</text>
</comment>
<dbReference type="GO" id="GO:0005615">
    <property type="term" value="C:extracellular space"/>
    <property type="evidence" value="ECO:0007669"/>
    <property type="project" value="TreeGrafter"/>
</dbReference>
<dbReference type="PROSITE" id="PS00290">
    <property type="entry name" value="IG_MHC"/>
    <property type="match status" value="1"/>
</dbReference>
<feature type="domain" description="Ig-like" evidence="3">
    <location>
        <begin position="184"/>
        <end position="265"/>
    </location>
</feature>
<dbReference type="EMBL" id="VYZI01000715">
    <property type="protein sequence ID" value="NWR79063.1"/>
    <property type="molecule type" value="Genomic_DNA"/>
</dbReference>
<dbReference type="GO" id="GO:0048007">
    <property type="term" value="P:antigen processing and presentation, exogenous lipid antigen via MHC class Ib"/>
    <property type="evidence" value="ECO:0007669"/>
    <property type="project" value="TreeGrafter"/>
</dbReference>